<dbReference type="GO" id="GO:0006355">
    <property type="term" value="P:regulation of DNA-templated transcription"/>
    <property type="evidence" value="ECO:0007669"/>
    <property type="project" value="InterPro"/>
</dbReference>
<dbReference type="InterPro" id="IPR009057">
    <property type="entry name" value="Homeodomain-like_sf"/>
</dbReference>
<organism evidence="7 8">
    <name type="scientific">Rhodoferax lacus</name>
    <dbReference type="NCBI Taxonomy" id="2184758"/>
    <lineage>
        <taxon>Bacteria</taxon>
        <taxon>Pseudomonadati</taxon>
        <taxon>Pseudomonadota</taxon>
        <taxon>Betaproteobacteria</taxon>
        <taxon>Burkholderiales</taxon>
        <taxon>Comamonadaceae</taxon>
        <taxon>Rhodoferax</taxon>
    </lineage>
</organism>
<dbReference type="PANTHER" id="PTHR32071">
    <property type="entry name" value="TRANSCRIPTIONAL REGULATORY PROTEIN"/>
    <property type="match status" value="1"/>
</dbReference>
<protein>
    <submittedName>
        <fullName evidence="7">Sigma-54-dependent Fis family transcriptional regulator</fullName>
    </submittedName>
</protein>
<keyword evidence="8" id="KW-1185">Reference proteome</keyword>
<dbReference type="InterPro" id="IPR025662">
    <property type="entry name" value="Sigma_54_int_dom_ATP-bd_1"/>
</dbReference>
<dbReference type="InterPro" id="IPR003593">
    <property type="entry name" value="AAA+_ATPase"/>
</dbReference>
<evidence type="ECO:0000256" key="4">
    <source>
        <dbReference type="ARBA" id="ARBA00023125"/>
    </source>
</evidence>
<keyword evidence="3" id="KW-0805">Transcription regulation</keyword>
<dbReference type="InterPro" id="IPR025944">
    <property type="entry name" value="Sigma_54_int_dom_CS"/>
</dbReference>
<proteinExistence type="predicted"/>
<dbReference type="Pfam" id="PF20161">
    <property type="entry name" value="VpsR"/>
    <property type="match status" value="1"/>
</dbReference>
<dbReference type="SUPFAM" id="SSF46689">
    <property type="entry name" value="Homeodomain-like"/>
    <property type="match status" value="1"/>
</dbReference>
<dbReference type="GO" id="GO:0005524">
    <property type="term" value="F:ATP binding"/>
    <property type="evidence" value="ECO:0007669"/>
    <property type="project" value="UniProtKB-KW"/>
</dbReference>
<feature type="domain" description="Sigma-54 factor interaction" evidence="6">
    <location>
        <begin position="147"/>
        <end position="376"/>
    </location>
</feature>
<evidence type="ECO:0000313" key="7">
    <source>
        <dbReference type="EMBL" id="RFO94680.1"/>
    </source>
</evidence>
<dbReference type="Proteomes" id="UP000260665">
    <property type="component" value="Unassembled WGS sequence"/>
</dbReference>
<evidence type="ECO:0000313" key="8">
    <source>
        <dbReference type="Proteomes" id="UP000260665"/>
    </source>
</evidence>
<gene>
    <name evidence="7" type="ORF">DIC66_22285</name>
</gene>
<dbReference type="RefSeq" id="WP_117180394.1">
    <property type="nucleotide sequence ID" value="NZ_QFZK01000035.1"/>
</dbReference>
<dbReference type="CDD" id="cd00009">
    <property type="entry name" value="AAA"/>
    <property type="match status" value="1"/>
</dbReference>
<dbReference type="OrthoDB" id="9761705at2"/>
<dbReference type="PROSITE" id="PS00676">
    <property type="entry name" value="SIGMA54_INTERACT_2"/>
    <property type="match status" value="1"/>
</dbReference>
<dbReference type="InterPro" id="IPR045343">
    <property type="entry name" value="VpsR"/>
</dbReference>
<keyword evidence="5" id="KW-0804">Transcription</keyword>
<evidence type="ECO:0000256" key="3">
    <source>
        <dbReference type="ARBA" id="ARBA00023015"/>
    </source>
</evidence>
<reference evidence="7 8" key="1">
    <citation type="submission" date="2018-05" db="EMBL/GenBank/DDBJ databases">
        <title>Rhodoferax soyangensis sp.nov., isolated from an oligotrophic freshwater lake.</title>
        <authorList>
            <person name="Park M."/>
        </authorList>
    </citation>
    <scope>NUCLEOTIDE SEQUENCE [LARGE SCALE GENOMIC DNA]</scope>
    <source>
        <strain evidence="7 8">IMCC26218</strain>
    </source>
</reference>
<dbReference type="Pfam" id="PF25601">
    <property type="entry name" value="AAA_lid_14"/>
    <property type="match status" value="1"/>
</dbReference>
<dbReference type="PROSITE" id="PS00688">
    <property type="entry name" value="SIGMA54_INTERACT_3"/>
    <property type="match status" value="1"/>
</dbReference>
<keyword evidence="2" id="KW-0067">ATP-binding</keyword>
<evidence type="ECO:0000259" key="6">
    <source>
        <dbReference type="PROSITE" id="PS50045"/>
    </source>
</evidence>
<dbReference type="PROSITE" id="PS50045">
    <property type="entry name" value="SIGMA54_INTERACT_4"/>
    <property type="match status" value="1"/>
</dbReference>
<dbReference type="FunFam" id="3.40.50.300:FF:000006">
    <property type="entry name" value="DNA-binding transcriptional regulator NtrC"/>
    <property type="match status" value="1"/>
</dbReference>
<dbReference type="Gene3D" id="3.40.50.300">
    <property type="entry name" value="P-loop containing nucleotide triphosphate hydrolases"/>
    <property type="match status" value="1"/>
</dbReference>
<sequence>MPPKSVLVVSLEIAEVEMPTEWLPSGWKVLRVMDVCSAREVLTDNTFTVGLLLLGSVTPRDVEAIDDLLEWRQSIPWVGVLSPLALRDEGCRRLIVKHFFEFHMSPVDGPLLAQSLERAERYAEKGEAGSLKNSPSKCAGDLGDMSIIGDSPVIRELRRQIVKVATVNVPVLIWGESGSGKELVAHAIHKNSPRAEKPFVAMNCGAVPASLIQAELFGYERGAFTGALKDKKGLIESAEGGTLFLDEIGDLALELQVNLLRFLQERTIVRVGSSHPLDVDVRVIAASHMQLEEAVRLGRFREDLLYRLNVLPITVPTLRDRKEDIDLLAHYFFKRFSAEKGRRLDDFGSRAMLAMYQHDWPGNVRELINRIRRAMVMSEGHLITPEDLGLHCASEFGPRDALGDARFRAECEAIHDSLAGNGNNKTRAARDLGVSRMTLYRLMGKHGISA</sequence>
<dbReference type="GO" id="GO:0043565">
    <property type="term" value="F:sequence-specific DNA binding"/>
    <property type="evidence" value="ECO:0007669"/>
    <property type="project" value="InterPro"/>
</dbReference>
<dbReference type="InterPro" id="IPR058031">
    <property type="entry name" value="AAA_lid_NorR"/>
</dbReference>
<dbReference type="AlphaFoldDB" id="A0A3E1R7I2"/>
<evidence type="ECO:0000256" key="5">
    <source>
        <dbReference type="ARBA" id="ARBA00023163"/>
    </source>
</evidence>
<dbReference type="InterPro" id="IPR002078">
    <property type="entry name" value="Sigma_54_int"/>
</dbReference>
<dbReference type="Pfam" id="PF02954">
    <property type="entry name" value="HTH_8"/>
    <property type="match status" value="1"/>
</dbReference>
<dbReference type="SUPFAM" id="SSF52540">
    <property type="entry name" value="P-loop containing nucleoside triphosphate hydrolases"/>
    <property type="match status" value="1"/>
</dbReference>
<keyword evidence="4" id="KW-0238">DNA-binding</keyword>
<comment type="caution">
    <text evidence="7">The sequence shown here is derived from an EMBL/GenBank/DDBJ whole genome shotgun (WGS) entry which is preliminary data.</text>
</comment>
<dbReference type="InterPro" id="IPR002197">
    <property type="entry name" value="HTH_Fis"/>
</dbReference>
<evidence type="ECO:0000256" key="1">
    <source>
        <dbReference type="ARBA" id="ARBA00022741"/>
    </source>
</evidence>
<dbReference type="EMBL" id="QFZK01000035">
    <property type="protein sequence ID" value="RFO94680.1"/>
    <property type="molecule type" value="Genomic_DNA"/>
</dbReference>
<name>A0A3E1R7I2_9BURK</name>
<accession>A0A3E1R7I2</accession>
<dbReference type="InterPro" id="IPR027417">
    <property type="entry name" value="P-loop_NTPase"/>
</dbReference>
<evidence type="ECO:0000256" key="2">
    <source>
        <dbReference type="ARBA" id="ARBA00022840"/>
    </source>
</evidence>
<dbReference type="SMART" id="SM00382">
    <property type="entry name" value="AAA"/>
    <property type="match status" value="1"/>
</dbReference>
<keyword evidence="1" id="KW-0547">Nucleotide-binding</keyword>
<dbReference type="Gene3D" id="1.10.10.60">
    <property type="entry name" value="Homeodomain-like"/>
    <property type="match status" value="1"/>
</dbReference>
<dbReference type="Pfam" id="PF00158">
    <property type="entry name" value="Sigma54_activat"/>
    <property type="match status" value="1"/>
</dbReference>
<dbReference type="PROSITE" id="PS00675">
    <property type="entry name" value="SIGMA54_INTERACT_1"/>
    <property type="match status" value="1"/>
</dbReference>
<dbReference type="Gene3D" id="1.10.8.60">
    <property type="match status" value="1"/>
</dbReference>
<dbReference type="InterPro" id="IPR025943">
    <property type="entry name" value="Sigma_54_int_dom_ATP-bd_2"/>
</dbReference>
<dbReference type="PRINTS" id="PR01590">
    <property type="entry name" value="HTHFIS"/>
</dbReference>
<dbReference type="PANTHER" id="PTHR32071:SF120">
    <property type="entry name" value="TRANSCRIPTIONAL REGULATOR-RELATED"/>
    <property type="match status" value="1"/>
</dbReference>